<proteinExistence type="predicted"/>
<sequence>MNYPVIELKDRPIIETTIAERQQQIDVVSHEVSGLRAVMGSINNLCDQLDERSTVAVHDMWPSCNPVCPFDAYFLHQGVDFRFRHFGGVTLPNGSPVSLTGRDD</sequence>
<dbReference type="Proteomes" id="UP000807769">
    <property type="component" value="Unassembled WGS sequence"/>
</dbReference>
<evidence type="ECO:0000313" key="2">
    <source>
        <dbReference type="Proteomes" id="UP000807769"/>
    </source>
</evidence>
<dbReference type="AlphaFoldDB" id="A0A9P7AVZ1"/>
<gene>
    <name evidence="1" type="ORF">BJ212DRAFT_1306199</name>
</gene>
<reference evidence="1" key="1">
    <citation type="journal article" date="2020" name="New Phytol.">
        <title>Comparative genomics reveals dynamic genome evolution in host specialist ectomycorrhizal fungi.</title>
        <authorList>
            <person name="Lofgren L.A."/>
            <person name="Nguyen N.H."/>
            <person name="Vilgalys R."/>
            <person name="Ruytinx J."/>
            <person name="Liao H.L."/>
            <person name="Branco S."/>
            <person name="Kuo A."/>
            <person name="LaButti K."/>
            <person name="Lipzen A."/>
            <person name="Andreopoulos W."/>
            <person name="Pangilinan J."/>
            <person name="Riley R."/>
            <person name="Hundley H."/>
            <person name="Na H."/>
            <person name="Barry K."/>
            <person name="Grigoriev I.V."/>
            <person name="Stajich J.E."/>
            <person name="Kennedy P.G."/>
        </authorList>
    </citation>
    <scope>NUCLEOTIDE SEQUENCE</scope>
    <source>
        <strain evidence="1">MN1</strain>
    </source>
</reference>
<dbReference type="GeneID" id="64627820"/>
<protein>
    <submittedName>
        <fullName evidence="1">Uncharacterized protein</fullName>
    </submittedName>
</protein>
<dbReference type="RefSeq" id="XP_041185379.1">
    <property type="nucleotide sequence ID" value="XM_041333803.1"/>
</dbReference>
<dbReference type="EMBL" id="JABBWG010000248">
    <property type="protein sequence ID" value="KAG1796576.1"/>
    <property type="molecule type" value="Genomic_DNA"/>
</dbReference>
<name>A0A9P7AVZ1_9AGAM</name>
<comment type="caution">
    <text evidence="1">The sequence shown here is derived from an EMBL/GenBank/DDBJ whole genome shotgun (WGS) entry which is preliminary data.</text>
</comment>
<accession>A0A9P7AVZ1</accession>
<keyword evidence="2" id="KW-1185">Reference proteome</keyword>
<evidence type="ECO:0000313" key="1">
    <source>
        <dbReference type="EMBL" id="KAG1796576.1"/>
    </source>
</evidence>
<organism evidence="1 2">
    <name type="scientific">Suillus subaureus</name>
    <dbReference type="NCBI Taxonomy" id="48587"/>
    <lineage>
        <taxon>Eukaryota</taxon>
        <taxon>Fungi</taxon>
        <taxon>Dikarya</taxon>
        <taxon>Basidiomycota</taxon>
        <taxon>Agaricomycotina</taxon>
        <taxon>Agaricomycetes</taxon>
        <taxon>Agaricomycetidae</taxon>
        <taxon>Boletales</taxon>
        <taxon>Suillineae</taxon>
        <taxon>Suillaceae</taxon>
        <taxon>Suillus</taxon>
    </lineage>
</organism>